<dbReference type="SUPFAM" id="SSF53383">
    <property type="entry name" value="PLP-dependent transferases"/>
    <property type="match status" value="1"/>
</dbReference>
<dbReference type="InterPro" id="IPR004839">
    <property type="entry name" value="Aminotransferase_I/II_large"/>
</dbReference>
<dbReference type="Pfam" id="PF03328">
    <property type="entry name" value="HpcH_HpaI"/>
    <property type="match status" value="1"/>
</dbReference>
<evidence type="ECO:0000256" key="4">
    <source>
        <dbReference type="ARBA" id="ARBA00022679"/>
    </source>
</evidence>
<dbReference type="PANTHER" id="PTHR42790">
    <property type="entry name" value="AMINOTRANSFERASE"/>
    <property type="match status" value="1"/>
</dbReference>
<evidence type="ECO:0000256" key="5">
    <source>
        <dbReference type="ARBA" id="ARBA00022723"/>
    </source>
</evidence>
<evidence type="ECO:0000256" key="1">
    <source>
        <dbReference type="ARBA" id="ARBA00001933"/>
    </source>
</evidence>
<dbReference type="CDD" id="cd12148">
    <property type="entry name" value="fungal_TF_MHR"/>
    <property type="match status" value="1"/>
</dbReference>
<dbReference type="InterPro" id="IPR040442">
    <property type="entry name" value="Pyrv_kinase-like_dom_sf"/>
</dbReference>
<dbReference type="GO" id="GO:0008793">
    <property type="term" value="F:aromatic-amino-acid transaminase activity"/>
    <property type="evidence" value="ECO:0007669"/>
    <property type="project" value="TreeGrafter"/>
</dbReference>
<evidence type="ECO:0000313" key="13">
    <source>
        <dbReference type="Proteomes" id="UP000249363"/>
    </source>
</evidence>
<dbReference type="PANTHER" id="PTHR42790:SF21">
    <property type="entry name" value="AROMATIC_AMINOADIPATE AMINOTRANSFERASE 1"/>
    <property type="match status" value="1"/>
</dbReference>
<comment type="cofactor">
    <cofactor evidence="1">
        <name>pyridoxal 5'-phosphate</name>
        <dbReference type="ChEBI" id="CHEBI:597326"/>
    </cofactor>
</comment>
<dbReference type="STRING" id="1196081.A0A364KNZ8"/>
<dbReference type="InterPro" id="IPR005000">
    <property type="entry name" value="Aldolase/citrate-lyase_domain"/>
</dbReference>
<feature type="domain" description="Zn(2)-C6 fungal-type" evidence="11">
    <location>
        <begin position="500"/>
        <end position="529"/>
    </location>
</feature>
<keyword evidence="7" id="KW-0805">Transcription regulation</keyword>
<evidence type="ECO:0000259" key="11">
    <source>
        <dbReference type="PROSITE" id="PS50048"/>
    </source>
</evidence>
<dbReference type="SUPFAM" id="SSF57701">
    <property type="entry name" value="Zn2/Cys6 DNA-binding domain"/>
    <property type="match status" value="1"/>
</dbReference>
<evidence type="ECO:0000256" key="7">
    <source>
        <dbReference type="ARBA" id="ARBA00023015"/>
    </source>
</evidence>
<dbReference type="AlphaFoldDB" id="A0A364KNZ8"/>
<dbReference type="RefSeq" id="XP_040729791.1">
    <property type="nucleotide sequence ID" value="XM_040873305.1"/>
</dbReference>
<dbReference type="SMART" id="SM00066">
    <property type="entry name" value="GAL4"/>
    <property type="match status" value="1"/>
</dbReference>
<keyword evidence="5" id="KW-0479">Metal-binding</keyword>
<dbReference type="GO" id="GO:0008270">
    <property type="term" value="F:zinc ion binding"/>
    <property type="evidence" value="ECO:0007669"/>
    <property type="project" value="InterPro"/>
</dbReference>
<dbReference type="InterPro" id="IPR015424">
    <property type="entry name" value="PyrdxlP-dep_Trfase"/>
</dbReference>
<dbReference type="InterPro" id="IPR050859">
    <property type="entry name" value="Class-I_PLP-dep_aminotransf"/>
</dbReference>
<keyword evidence="13" id="KW-1185">Reference proteome</keyword>
<dbReference type="GO" id="GO:0006351">
    <property type="term" value="P:DNA-templated transcription"/>
    <property type="evidence" value="ECO:0007669"/>
    <property type="project" value="InterPro"/>
</dbReference>
<dbReference type="Pfam" id="PF00172">
    <property type="entry name" value="Zn_clus"/>
    <property type="match status" value="1"/>
</dbReference>
<dbReference type="GO" id="GO:0006571">
    <property type="term" value="P:tyrosine biosynthetic process"/>
    <property type="evidence" value="ECO:0007669"/>
    <property type="project" value="TreeGrafter"/>
</dbReference>
<dbReference type="PROSITE" id="PS50048">
    <property type="entry name" value="ZN2_CY6_FUNGAL_2"/>
    <property type="match status" value="1"/>
</dbReference>
<comment type="similarity">
    <text evidence="2">Belongs to the class-I pyridoxal-phosphate-dependent aminotransferase family.</text>
</comment>
<dbReference type="Pfam" id="PF00155">
    <property type="entry name" value="Aminotran_1_2"/>
    <property type="match status" value="1"/>
</dbReference>
<gene>
    <name evidence="12" type="ORF">BHQ10_001286</name>
</gene>
<reference evidence="12 13" key="1">
    <citation type="journal article" date="2017" name="Biotechnol. Biofuels">
        <title>Differential beta-glucosidase expression as a function of carbon source availability in Talaromyces amestolkiae: a genomic and proteomic approach.</title>
        <authorList>
            <person name="de Eugenio L.I."/>
            <person name="Mendez-Liter J.A."/>
            <person name="Nieto-Dominguez M."/>
            <person name="Alonso L."/>
            <person name="Gil-Munoz J."/>
            <person name="Barriuso J."/>
            <person name="Prieto A."/>
            <person name="Martinez M.J."/>
        </authorList>
    </citation>
    <scope>NUCLEOTIDE SEQUENCE [LARGE SCALE GENOMIC DNA]</scope>
    <source>
        <strain evidence="12 13">CIB</strain>
    </source>
</reference>
<protein>
    <recommendedName>
        <fullName evidence="11">Zn(2)-C6 fungal-type domain-containing protein</fullName>
    </recommendedName>
</protein>
<evidence type="ECO:0000313" key="12">
    <source>
        <dbReference type="EMBL" id="RAO65274.1"/>
    </source>
</evidence>
<evidence type="ECO:0000256" key="2">
    <source>
        <dbReference type="ARBA" id="ARBA00007441"/>
    </source>
</evidence>
<keyword evidence="10" id="KW-0539">Nucleus</keyword>
<evidence type="ECO:0000256" key="9">
    <source>
        <dbReference type="ARBA" id="ARBA00023163"/>
    </source>
</evidence>
<dbReference type="InterPro" id="IPR001138">
    <property type="entry name" value="Zn2Cys6_DnaBD"/>
</dbReference>
<dbReference type="InterPro" id="IPR015813">
    <property type="entry name" value="Pyrv/PenolPyrv_kinase-like_dom"/>
</dbReference>
<dbReference type="EMBL" id="MIKG01000001">
    <property type="protein sequence ID" value="RAO65274.1"/>
    <property type="molecule type" value="Genomic_DNA"/>
</dbReference>
<dbReference type="GO" id="GO:0000981">
    <property type="term" value="F:DNA-binding transcription factor activity, RNA polymerase II-specific"/>
    <property type="evidence" value="ECO:0007669"/>
    <property type="project" value="InterPro"/>
</dbReference>
<evidence type="ECO:0000256" key="10">
    <source>
        <dbReference type="ARBA" id="ARBA00023242"/>
    </source>
</evidence>
<evidence type="ECO:0000256" key="3">
    <source>
        <dbReference type="ARBA" id="ARBA00022576"/>
    </source>
</evidence>
<dbReference type="InterPro" id="IPR015421">
    <property type="entry name" value="PyrdxlP-dep_Trfase_major"/>
</dbReference>
<dbReference type="GO" id="GO:0030170">
    <property type="term" value="F:pyridoxal phosphate binding"/>
    <property type="evidence" value="ECO:0007669"/>
    <property type="project" value="InterPro"/>
</dbReference>
<dbReference type="Gene3D" id="3.40.640.10">
    <property type="entry name" value="Type I PLP-dependent aspartate aminotransferase-like (Major domain)"/>
    <property type="match status" value="1"/>
</dbReference>
<dbReference type="InterPro" id="IPR036864">
    <property type="entry name" value="Zn2-C6_fun-type_DNA-bd_sf"/>
</dbReference>
<evidence type="ECO:0000256" key="8">
    <source>
        <dbReference type="ARBA" id="ARBA00023125"/>
    </source>
</evidence>
<keyword evidence="6" id="KW-0663">Pyridoxal phosphate</keyword>
<proteinExistence type="inferred from homology"/>
<dbReference type="Gene3D" id="4.10.240.10">
    <property type="entry name" value="Zn(2)-C6 fungal-type DNA-binding domain"/>
    <property type="match status" value="1"/>
</dbReference>
<dbReference type="OrthoDB" id="691673at2759"/>
<dbReference type="SUPFAM" id="SSF51621">
    <property type="entry name" value="Phosphoenolpyruvate/pyruvate domain"/>
    <property type="match status" value="1"/>
</dbReference>
<dbReference type="GO" id="GO:0047536">
    <property type="term" value="F:2-aminoadipate transaminase activity"/>
    <property type="evidence" value="ECO:0007669"/>
    <property type="project" value="TreeGrafter"/>
</dbReference>
<dbReference type="GeneID" id="63790503"/>
<keyword evidence="3" id="KW-0032">Aminotransferase</keyword>
<keyword evidence="9" id="KW-0804">Transcription</keyword>
<comment type="caution">
    <text evidence="12">The sequence shown here is derived from an EMBL/GenBank/DDBJ whole genome shotgun (WGS) entry which is preliminary data.</text>
</comment>
<name>A0A364KNZ8_TALAM</name>
<dbReference type="GO" id="GO:0003677">
    <property type="term" value="F:DNA binding"/>
    <property type="evidence" value="ECO:0007669"/>
    <property type="project" value="UniProtKB-KW"/>
</dbReference>
<evidence type="ECO:0000256" key="6">
    <source>
        <dbReference type="ARBA" id="ARBA00022898"/>
    </source>
</evidence>
<dbReference type="GO" id="GO:0009074">
    <property type="term" value="P:aromatic amino acid family catabolic process"/>
    <property type="evidence" value="ECO:0007669"/>
    <property type="project" value="TreeGrafter"/>
</dbReference>
<sequence>MAQDGMVSLAGGLPHPSLFPIDRAAFTVTNPESFKDVTVSGNLDLDVNNLSNPKLSDFIQYGNCTGNARLRQWCLEFTQKVHRPLYKDVETLLHPGNTNAWSKVVGLLCEEGDYILCESYTYPSAQAMWIPLGNFAAPIAMDGQGIRDDELERILRSWETDHPGIRRPHVLYLVSVGSNPSGVTMGRERRQNIYDLCVKYDIIIVEDDPYFFIQYPQYDLKERLAADESKSSNEFLTSLSPSFVQLDHQGRVIRLESFSKTLGPGLRLGYFVANSIFTERLLRTTEVETQDPAGLSQVFVLSLMQRWGMDGYLTWLQSLRNQYQTRRDWMIKAFAQNFELLAASEVKSHGLKDDDGLVGCLRDASGHIVPIFSFVSPTGGMFIWSKFYLSHNSDYEQLRKSQEVEDPEQAFAEKLWMQFAENLVLLTPGSYYHPWQGAHRVTTKARGAELATTFFRFSFSMTTKEDMELGIARLAKVIRKSWKFAASPTASDPKVRVWRACRECRKKKIKCDGKEICHHCVAHSRECQYPPSNDNASANRQSVATVDQQCKVLSQLCDKVDQLANKFTVSMETLERLTTETRSLPIIDCADLDGSRAFPVDAGQDEAGALVGYHEEDETGSSSDSEVDEIGNKSDGHMALDSYGQLRYIGGPANMILVKTIQDLAATSATERNTNPLELLNTRPGETPGSASSTGISSTLPFFSQGLVWPKLPHLPAPDSVPRPPRYVSDLLVNLYFSHIHYTFPVLFRPSFMRKYQAMLDAKSSVSSSARFMSVFFAVCACASSLLPHDFEKIGSFPGLEYYEKSLLLHYRCVGQGNIEQVQCLGLLSLCSAGWNTLTQSWKFAGQAVRAAQDLGLHVDLHRVTPDPWVLVDCEHGDIDDSAMYHAVGAIAASGSSPIVRIAAAEPYMIKRALDSGAHGIMVPMCETKAQAELIARASHYRSTEFSTGIRGTGGLFAPANFNISAASYMNHANSNITVIVQIETETGVENAQEIASVPGIDMLFIGPNDLCCSMGYFAFDHKRIPQVQEAVIRVRDAAKREGKYAGYFCLSAEDAAQRAKMGFEFVNCGADIVAISSWMGSEMAKLKDLLASDQQTNGV</sequence>
<dbReference type="Gene3D" id="3.20.20.60">
    <property type="entry name" value="Phosphoenolpyruvate-binding domains"/>
    <property type="match status" value="1"/>
</dbReference>
<accession>A0A364KNZ8</accession>
<dbReference type="CDD" id="cd00609">
    <property type="entry name" value="AAT_like"/>
    <property type="match status" value="1"/>
</dbReference>
<keyword evidence="4" id="KW-0808">Transferase</keyword>
<dbReference type="GO" id="GO:0019878">
    <property type="term" value="P:lysine biosynthetic process via aminoadipic acid"/>
    <property type="evidence" value="ECO:0007669"/>
    <property type="project" value="TreeGrafter"/>
</dbReference>
<dbReference type="CDD" id="cd00067">
    <property type="entry name" value="GAL4"/>
    <property type="match status" value="1"/>
</dbReference>
<keyword evidence="8" id="KW-0238">DNA-binding</keyword>
<organism evidence="12 13">
    <name type="scientific">Talaromyces amestolkiae</name>
    <dbReference type="NCBI Taxonomy" id="1196081"/>
    <lineage>
        <taxon>Eukaryota</taxon>
        <taxon>Fungi</taxon>
        <taxon>Dikarya</taxon>
        <taxon>Ascomycota</taxon>
        <taxon>Pezizomycotina</taxon>
        <taxon>Eurotiomycetes</taxon>
        <taxon>Eurotiomycetidae</taxon>
        <taxon>Eurotiales</taxon>
        <taxon>Trichocomaceae</taxon>
        <taxon>Talaromyces</taxon>
        <taxon>Talaromyces sect. Talaromyces</taxon>
    </lineage>
</organism>
<dbReference type="Proteomes" id="UP000249363">
    <property type="component" value="Unassembled WGS sequence"/>
</dbReference>
<dbReference type="PROSITE" id="PS00463">
    <property type="entry name" value="ZN2_CY6_FUNGAL_1"/>
    <property type="match status" value="1"/>
</dbReference>